<keyword evidence="1" id="KW-0812">Transmembrane</keyword>
<feature type="transmembrane region" description="Helical" evidence="1">
    <location>
        <begin position="28"/>
        <end position="45"/>
    </location>
</feature>
<reference evidence="2 3" key="1">
    <citation type="submission" date="2013-01" db="EMBL/GenBank/DDBJ databases">
        <authorList>
            <person name="Harkins D.M."/>
            <person name="Durkin A.S."/>
            <person name="Brinkac L.M."/>
            <person name="Haft D.H."/>
            <person name="Selengut J.D."/>
            <person name="Sanka R."/>
            <person name="DePew J."/>
            <person name="Purushe J."/>
            <person name="Tulsiani S.M."/>
            <person name="Graham G.C."/>
            <person name="Burns M.-A."/>
            <person name="Dohnt M.F."/>
            <person name="Smythe L.D."/>
            <person name="McKay D.B."/>
            <person name="Craig S.B."/>
            <person name="Vinetz J.M."/>
            <person name="Sutton G.G."/>
            <person name="Nierman W.C."/>
            <person name="Fouts D.E."/>
        </authorList>
    </citation>
    <scope>NUCLEOTIDE SEQUENCE [LARGE SCALE GENOMIC DNA]</scope>
    <source>
        <strain evidence="2 3">LT2116</strain>
    </source>
</reference>
<dbReference type="Pfam" id="PF09852">
    <property type="entry name" value="DUF2079"/>
    <property type="match status" value="1"/>
</dbReference>
<evidence type="ECO:0000313" key="2">
    <source>
        <dbReference type="EMBL" id="EMF82426.1"/>
    </source>
</evidence>
<dbReference type="Proteomes" id="UP000011770">
    <property type="component" value="Unassembled WGS sequence"/>
</dbReference>
<protein>
    <submittedName>
        <fullName evidence="2">Membrane protein, PF09852 family</fullName>
    </submittedName>
</protein>
<dbReference type="InterPro" id="IPR018650">
    <property type="entry name" value="STSV1_Orf64"/>
</dbReference>
<evidence type="ECO:0000313" key="3">
    <source>
        <dbReference type="Proteomes" id="UP000011770"/>
    </source>
</evidence>
<dbReference type="EMBL" id="AHOR02000023">
    <property type="protein sequence ID" value="EMF82426.1"/>
    <property type="molecule type" value="Genomic_DNA"/>
</dbReference>
<name>M3GZU5_9LEPT</name>
<evidence type="ECO:0000256" key="1">
    <source>
        <dbReference type="SAM" id="Phobius"/>
    </source>
</evidence>
<gene>
    <name evidence="2" type="ORF">LEP1GSC188_4795</name>
</gene>
<sequence>MSLSVLLLLPFFIFYLPVQYWIGSKGIGGLILTGILLCAPILFRLQKRWKKESFPPLIVSPGILISYWSLFVFTEGIFYTTTALDSFFLGDFDYTAQMRMIVPTIDGKFFQTQYYGPDENANFLSHHMTPGILLLTPFPILFGSELGFGIGIFFSLRSQFPFYTII</sequence>
<proteinExistence type="predicted"/>
<organism evidence="2 3">
    <name type="scientific">Leptospira weilii serovar Topaz str. LT2116</name>
    <dbReference type="NCBI Taxonomy" id="1088540"/>
    <lineage>
        <taxon>Bacteria</taxon>
        <taxon>Pseudomonadati</taxon>
        <taxon>Spirochaetota</taxon>
        <taxon>Spirochaetia</taxon>
        <taxon>Leptospirales</taxon>
        <taxon>Leptospiraceae</taxon>
        <taxon>Leptospira</taxon>
    </lineage>
</organism>
<feature type="transmembrane region" description="Helical" evidence="1">
    <location>
        <begin position="132"/>
        <end position="156"/>
    </location>
</feature>
<keyword evidence="1" id="KW-1133">Transmembrane helix</keyword>
<feature type="transmembrane region" description="Helical" evidence="1">
    <location>
        <begin position="57"/>
        <end position="79"/>
    </location>
</feature>
<accession>M3GZU5</accession>
<dbReference type="AlphaFoldDB" id="M3GZU5"/>
<comment type="caution">
    <text evidence="2">The sequence shown here is derived from an EMBL/GenBank/DDBJ whole genome shotgun (WGS) entry which is preliminary data.</text>
</comment>
<feature type="transmembrane region" description="Helical" evidence="1">
    <location>
        <begin position="5"/>
        <end position="22"/>
    </location>
</feature>
<keyword evidence="1" id="KW-0472">Membrane</keyword>